<dbReference type="KEGG" id="cna:AB433_09915"/>
<dbReference type="Proteomes" id="UP000035287">
    <property type="component" value="Chromosome"/>
</dbReference>
<accession>A0A0G3XG85</accession>
<name>A0A0G3XG85_9SPHN</name>
<evidence type="ECO:0000256" key="1">
    <source>
        <dbReference type="SAM" id="Phobius"/>
    </source>
</evidence>
<proteinExistence type="predicted"/>
<reference evidence="2 3" key="1">
    <citation type="submission" date="2015-06" db="EMBL/GenBank/DDBJ databases">
        <authorList>
            <person name="Zeng Y."/>
            <person name="Huang Y."/>
        </authorList>
    </citation>
    <scope>NUCLEOTIDE SEQUENCE [LARGE SCALE GENOMIC DNA]</scope>
    <source>
        <strain evidence="2 3">PQ-2</strain>
    </source>
</reference>
<sequence length="268" mass="29209">MKRIEKAAKVNAFAAFFLSGVDVRGLMGRILACWPVLAGAVLAASPAVACIVPEPFDPSYVRQADAVFVASLSGYEVIRADPPQVPANYGLITVTVVDNIKGKSPLRLQLVWGNSTFGAPEQLSPDLRRMIVATVASEGGHTPGRAQSAFASRDLPEATVLQESCSAPFLLPYASSTQAAVEAVLAGRPVPDDADWFNAERRQELARREIDRGRLEQLARLDRENKALREEVAAKEAEMERRNFAMAIGAALLLVVGTAFFWWRRFAR</sequence>
<organism evidence="2 3">
    <name type="scientific">Croceicoccus naphthovorans</name>
    <dbReference type="NCBI Taxonomy" id="1348774"/>
    <lineage>
        <taxon>Bacteria</taxon>
        <taxon>Pseudomonadati</taxon>
        <taxon>Pseudomonadota</taxon>
        <taxon>Alphaproteobacteria</taxon>
        <taxon>Sphingomonadales</taxon>
        <taxon>Erythrobacteraceae</taxon>
        <taxon>Croceicoccus</taxon>
    </lineage>
</organism>
<evidence type="ECO:0000313" key="2">
    <source>
        <dbReference type="EMBL" id="AKM10212.1"/>
    </source>
</evidence>
<keyword evidence="3" id="KW-1185">Reference proteome</keyword>
<protein>
    <submittedName>
        <fullName evidence="2">Uncharacterized protein</fullName>
    </submittedName>
</protein>
<dbReference type="OrthoDB" id="8449521at2"/>
<gene>
    <name evidence="2" type="ORF">AB433_09915</name>
</gene>
<keyword evidence="1" id="KW-1133">Transmembrane helix</keyword>
<dbReference type="EMBL" id="CP011770">
    <property type="protein sequence ID" value="AKM10212.1"/>
    <property type="molecule type" value="Genomic_DNA"/>
</dbReference>
<keyword evidence="1" id="KW-0472">Membrane</keyword>
<dbReference type="AlphaFoldDB" id="A0A0G3XG85"/>
<evidence type="ECO:0000313" key="3">
    <source>
        <dbReference type="Proteomes" id="UP000035287"/>
    </source>
</evidence>
<dbReference type="PATRIC" id="fig|1348774.3.peg.2077"/>
<keyword evidence="1" id="KW-0812">Transmembrane</keyword>
<feature type="transmembrane region" description="Helical" evidence="1">
    <location>
        <begin position="244"/>
        <end position="263"/>
    </location>
</feature>
<dbReference type="STRING" id="1348774.AB433_09915"/>
<dbReference type="RefSeq" id="WP_047820885.1">
    <property type="nucleotide sequence ID" value="NZ_CP011770.1"/>
</dbReference>